<reference evidence="2" key="1">
    <citation type="submission" date="2012-05" db="EMBL/GenBank/DDBJ databases">
        <authorList>
            <person name="Krishnakumar V."/>
            <person name="Cheung F."/>
            <person name="Xiao Y."/>
            <person name="Chan A."/>
            <person name="Moskal W.A."/>
            <person name="Town C.D."/>
        </authorList>
    </citation>
    <scope>NUCLEOTIDE SEQUENCE</scope>
</reference>
<keyword evidence="1" id="KW-1133">Transmembrane helix</keyword>
<protein>
    <recommendedName>
        <fullName evidence="3">Transmembrane protein</fullName>
    </recommendedName>
</protein>
<evidence type="ECO:0008006" key="3">
    <source>
        <dbReference type="Google" id="ProtNLM"/>
    </source>
</evidence>
<dbReference type="EMBL" id="BT149263">
    <property type="protein sequence ID" value="AFK49057.1"/>
    <property type="molecule type" value="mRNA"/>
</dbReference>
<dbReference type="AlphaFoldDB" id="I3T965"/>
<keyword evidence="1" id="KW-0472">Membrane</keyword>
<keyword evidence="1" id="KW-0812">Transmembrane</keyword>
<organism evidence="2">
    <name type="scientific">Medicago truncatula</name>
    <name type="common">Barrel medic</name>
    <name type="synonym">Medicago tribuloides</name>
    <dbReference type="NCBI Taxonomy" id="3880"/>
    <lineage>
        <taxon>Eukaryota</taxon>
        <taxon>Viridiplantae</taxon>
        <taxon>Streptophyta</taxon>
        <taxon>Embryophyta</taxon>
        <taxon>Tracheophyta</taxon>
        <taxon>Spermatophyta</taxon>
        <taxon>Magnoliopsida</taxon>
        <taxon>eudicotyledons</taxon>
        <taxon>Gunneridae</taxon>
        <taxon>Pentapetalae</taxon>
        <taxon>rosids</taxon>
        <taxon>fabids</taxon>
        <taxon>Fabales</taxon>
        <taxon>Fabaceae</taxon>
        <taxon>Papilionoideae</taxon>
        <taxon>50 kb inversion clade</taxon>
        <taxon>NPAAA clade</taxon>
        <taxon>Hologalegina</taxon>
        <taxon>IRL clade</taxon>
        <taxon>Trifolieae</taxon>
        <taxon>Medicago</taxon>
    </lineage>
</organism>
<accession>I3T965</accession>
<feature type="transmembrane region" description="Helical" evidence="1">
    <location>
        <begin position="37"/>
        <end position="59"/>
    </location>
</feature>
<evidence type="ECO:0000256" key="1">
    <source>
        <dbReference type="SAM" id="Phobius"/>
    </source>
</evidence>
<evidence type="ECO:0000313" key="2">
    <source>
        <dbReference type="EMBL" id="AFK49057.1"/>
    </source>
</evidence>
<sequence>MKHCFHAIEPQKTINPHKLVPAIIAWTRTNFAMTKRLVAFLLIHNSFTLVLVCDLITAASNKEICIRKRFLGLFKRTGMTKVKEIVDTISINTNRFIVFANFRVILFIHDHCTCCC</sequence>
<name>I3T965_MEDTR</name>
<proteinExistence type="evidence at transcript level"/>